<dbReference type="EMBL" id="CP087164">
    <property type="protein sequence ID" value="UGS35718.1"/>
    <property type="molecule type" value="Genomic_DNA"/>
</dbReference>
<organism evidence="2 3">
    <name type="scientific">Capillimicrobium parvum</name>
    <dbReference type="NCBI Taxonomy" id="2884022"/>
    <lineage>
        <taxon>Bacteria</taxon>
        <taxon>Bacillati</taxon>
        <taxon>Actinomycetota</taxon>
        <taxon>Thermoleophilia</taxon>
        <taxon>Solirubrobacterales</taxon>
        <taxon>Capillimicrobiaceae</taxon>
        <taxon>Capillimicrobium</taxon>
    </lineage>
</organism>
<name>A0A9E6XWK0_9ACTN</name>
<dbReference type="Pfam" id="PF13524">
    <property type="entry name" value="Glyco_trans_1_2"/>
    <property type="match status" value="1"/>
</dbReference>
<proteinExistence type="predicted"/>
<dbReference type="KEGG" id="sbae:DSM104329_02113"/>
<accession>A0A9E6XWK0</accession>
<dbReference type="InterPro" id="IPR055259">
    <property type="entry name" value="YkvP/CgeB_Glyco_trans-like"/>
</dbReference>
<sequence>MTGRIAIAGSVAAKPGNAGHTWQFLQYLLGFKRLGWDVLLVDALPAADPAGVRWVAAVMDRHGLGGDWTLALGDGTHAGLPRRDALDHVASADLLLNVMGFLTDAELLAAARRRVFLDTDPGFAQMWRELGQADIFTGHDVHVTIGERIGRPDCTLPTCGLQWVTTRQPVVLEAWPAAEDAPVRPFTSIGSWRGAYDPVEYDGTRYGLRAHEFRRFAGLPATTGHGFEVALAIHPADAADLDLLRSTGWTLVEPAQVASTTDGYRRFIAGSRAELMVAKGMYVQTVSGWFSERSICYLASGRPVLAQDTGLSDLYELGAGVLAFATPDEAAAGVESITRDYARHARAARAFAEEHFDSDKVLTRLLERL</sequence>
<dbReference type="RefSeq" id="WP_259315401.1">
    <property type="nucleotide sequence ID" value="NZ_CP087164.1"/>
</dbReference>
<dbReference type="Proteomes" id="UP001162834">
    <property type="component" value="Chromosome"/>
</dbReference>
<evidence type="ECO:0000313" key="3">
    <source>
        <dbReference type="Proteomes" id="UP001162834"/>
    </source>
</evidence>
<evidence type="ECO:0000259" key="1">
    <source>
        <dbReference type="Pfam" id="PF13524"/>
    </source>
</evidence>
<feature type="domain" description="Spore protein YkvP/CgeB glycosyl transferase-like" evidence="1">
    <location>
        <begin position="261"/>
        <end position="366"/>
    </location>
</feature>
<dbReference type="AlphaFoldDB" id="A0A9E6XWK0"/>
<reference evidence="2" key="1">
    <citation type="journal article" date="2022" name="Int. J. Syst. Evol. Microbiol.">
        <title>Pseudomonas aegrilactucae sp. nov. and Pseudomonas morbosilactucae sp. nov., pathogens causing bacterial rot of lettuce in Japan.</title>
        <authorList>
            <person name="Sawada H."/>
            <person name="Fujikawa T."/>
            <person name="Satou M."/>
        </authorList>
    </citation>
    <scope>NUCLEOTIDE SEQUENCE</scope>
    <source>
        <strain evidence="2">0166_1</strain>
    </source>
</reference>
<protein>
    <recommendedName>
        <fullName evidence="1">Spore protein YkvP/CgeB glycosyl transferase-like domain-containing protein</fullName>
    </recommendedName>
</protein>
<keyword evidence="3" id="KW-1185">Reference proteome</keyword>
<evidence type="ECO:0000313" key="2">
    <source>
        <dbReference type="EMBL" id="UGS35718.1"/>
    </source>
</evidence>
<gene>
    <name evidence="2" type="ORF">DSM104329_02113</name>
</gene>